<sequence length="128" mass="14831">MSDKEIAFYAKKFKKMFVTRNKKNQRQEKKKFERYNRDSSSRNKEISSKKYTSANKNKMQSKKMAKERAKIASLSESESESSDSSKNSSPKRNINYMTFTSTIGDKIQCSEQMSNDGSISRNESGYED</sequence>
<dbReference type="KEGG" id="jre:108994526"/>
<evidence type="ECO:0000313" key="2">
    <source>
        <dbReference type="Proteomes" id="UP000235220"/>
    </source>
</evidence>
<accession>A0A2I4F101</accession>
<evidence type="ECO:0000256" key="1">
    <source>
        <dbReference type="SAM" id="MobiDB-lite"/>
    </source>
</evidence>
<name>A0A2I4F101_JUGRE</name>
<feature type="compositionally biased region" description="Basic and acidic residues" evidence="1">
    <location>
        <begin position="25"/>
        <end position="48"/>
    </location>
</feature>
<evidence type="ECO:0000313" key="3">
    <source>
        <dbReference type="RefSeq" id="XP_018825320.1"/>
    </source>
</evidence>
<feature type="compositionally biased region" description="Polar residues" evidence="1">
    <location>
        <begin position="90"/>
        <end position="128"/>
    </location>
</feature>
<dbReference type="Gramene" id="Jr06_09810_p1">
    <property type="protein sequence ID" value="cds.Jr06_09810_p1"/>
    <property type="gene ID" value="Jr06_09810"/>
</dbReference>
<dbReference type="Proteomes" id="UP000235220">
    <property type="component" value="Chromosome 6"/>
</dbReference>
<dbReference type="GeneID" id="108994526"/>
<keyword evidence="2" id="KW-1185">Reference proteome</keyword>
<protein>
    <submittedName>
        <fullName evidence="3">Uncharacterized protein LOC108994526</fullName>
    </submittedName>
</protein>
<dbReference type="AlphaFoldDB" id="A0A2I4F101"/>
<proteinExistence type="predicted"/>
<organism evidence="2 3">
    <name type="scientific">Juglans regia</name>
    <name type="common">English walnut</name>
    <dbReference type="NCBI Taxonomy" id="51240"/>
    <lineage>
        <taxon>Eukaryota</taxon>
        <taxon>Viridiplantae</taxon>
        <taxon>Streptophyta</taxon>
        <taxon>Embryophyta</taxon>
        <taxon>Tracheophyta</taxon>
        <taxon>Spermatophyta</taxon>
        <taxon>Magnoliopsida</taxon>
        <taxon>eudicotyledons</taxon>
        <taxon>Gunneridae</taxon>
        <taxon>Pentapetalae</taxon>
        <taxon>rosids</taxon>
        <taxon>fabids</taxon>
        <taxon>Fagales</taxon>
        <taxon>Juglandaceae</taxon>
        <taxon>Juglans</taxon>
    </lineage>
</organism>
<reference evidence="3" key="1">
    <citation type="submission" date="2025-08" db="UniProtKB">
        <authorList>
            <consortium name="RefSeq"/>
        </authorList>
    </citation>
    <scope>IDENTIFICATION</scope>
    <source>
        <tissue evidence="3">Leaves</tissue>
    </source>
</reference>
<feature type="region of interest" description="Disordered" evidence="1">
    <location>
        <begin position="20"/>
        <end position="128"/>
    </location>
</feature>
<gene>
    <name evidence="3" type="primary">LOC108994526</name>
</gene>
<feature type="compositionally biased region" description="Polar residues" evidence="1">
    <location>
        <begin position="49"/>
        <end position="58"/>
    </location>
</feature>
<dbReference type="RefSeq" id="XP_018825320.1">
    <property type="nucleotide sequence ID" value="XM_018969775.1"/>
</dbReference>